<proteinExistence type="predicted"/>
<dbReference type="Proteomes" id="UP000345637">
    <property type="component" value="Unassembled WGS sequence"/>
</dbReference>
<name>A0A485CUX6_RAOPL</name>
<organism evidence="1 2">
    <name type="scientific">Raoultella planticola</name>
    <name type="common">Klebsiella planticola</name>
    <dbReference type="NCBI Taxonomy" id="575"/>
    <lineage>
        <taxon>Bacteria</taxon>
        <taxon>Pseudomonadati</taxon>
        <taxon>Pseudomonadota</taxon>
        <taxon>Gammaproteobacteria</taxon>
        <taxon>Enterobacterales</taxon>
        <taxon>Enterobacteriaceae</taxon>
        <taxon>Klebsiella/Raoultella group</taxon>
        <taxon>Raoultella</taxon>
    </lineage>
</organism>
<dbReference type="EMBL" id="CAADJE010000035">
    <property type="protein sequence ID" value="VFS88271.1"/>
    <property type="molecule type" value="Genomic_DNA"/>
</dbReference>
<reference evidence="1 2" key="1">
    <citation type="submission" date="2019-03" db="EMBL/GenBank/DDBJ databases">
        <authorList>
            <consortium name="Pathogen Informatics"/>
        </authorList>
    </citation>
    <scope>NUCLEOTIDE SEQUENCE [LARGE SCALE GENOMIC DNA]</scope>
    <source>
        <strain evidence="1 2">NCTC12998</strain>
    </source>
</reference>
<dbReference type="AlphaFoldDB" id="A0A485CUX6"/>
<protein>
    <submittedName>
        <fullName evidence="1">Uncharacterized protein</fullName>
    </submittedName>
</protein>
<evidence type="ECO:0000313" key="2">
    <source>
        <dbReference type="Proteomes" id="UP000345637"/>
    </source>
</evidence>
<evidence type="ECO:0000313" key="1">
    <source>
        <dbReference type="EMBL" id="VFS88271.1"/>
    </source>
</evidence>
<accession>A0A485CUX6</accession>
<gene>
    <name evidence="1" type="ORF">NCTC12998_06488</name>
</gene>
<sequence>MSMLRSRTENGTTLWYIPTRSLSISLRAELIKTGYVENYGPVSFSHLFNSWITPSPIGFGECCPASFHSFSDGDGGDAGPADLQTELTASNGLFRSTWERGDANTISREGAPAFGPDVPVPVELECNGMAENIRMRFEDAGASPLPVSNIGLYDAAGGHKIDGLEIGAAVQRNHIDVNGSAVILGVMVRGPRLWEGIRCLLCHRQVLCR</sequence>